<organism evidence="2 3">
    <name type="scientific">Lacticaseibacillus suilingensis</name>
    <dbReference type="NCBI Taxonomy" id="2799577"/>
    <lineage>
        <taxon>Bacteria</taxon>
        <taxon>Bacillati</taxon>
        <taxon>Bacillota</taxon>
        <taxon>Bacilli</taxon>
        <taxon>Lactobacillales</taxon>
        <taxon>Lactobacillaceae</taxon>
        <taxon>Lacticaseibacillus</taxon>
    </lineage>
</organism>
<feature type="domain" description="Tail spike" evidence="1">
    <location>
        <begin position="128"/>
        <end position="357"/>
    </location>
</feature>
<dbReference type="InterPro" id="IPR010572">
    <property type="entry name" value="Tail_dom"/>
</dbReference>
<gene>
    <name evidence="2" type="ORF">ACFQ41_04905</name>
</gene>
<name>A0ABW4BDT5_9LACO</name>
<evidence type="ECO:0000313" key="2">
    <source>
        <dbReference type="EMBL" id="MFD1398639.1"/>
    </source>
</evidence>
<reference evidence="3" key="1">
    <citation type="journal article" date="2019" name="Int. J. Syst. Evol. Microbiol.">
        <title>The Global Catalogue of Microorganisms (GCM) 10K type strain sequencing project: providing services to taxonomists for standard genome sequencing and annotation.</title>
        <authorList>
            <consortium name="The Broad Institute Genomics Platform"/>
            <consortium name="The Broad Institute Genome Sequencing Center for Infectious Disease"/>
            <person name="Wu L."/>
            <person name="Ma J."/>
        </authorList>
    </citation>
    <scope>NUCLEOTIDE SEQUENCE [LARGE SCALE GENOMIC DNA]</scope>
    <source>
        <strain evidence="3">CCM 9110</strain>
    </source>
</reference>
<dbReference type="RefSeq" id="WP_236000519.1">
    <property type="nucleotide sequence ID" value="NZ_BOLV01000015.1"/>
</dbReference>
<dbReference type="EMBL" id="JBHTOA010000020">
    <property type="protein sequence ID" value="MFD1398639.1"/>
    <property type="molecule type" value="Genomic_DNA"/>
</dbReference>
<accession>A0ABW4BDT5</accession>
<proteinExistence type="predicted"/>
<dbReference type="InterPro" id="IPR007119">
    <property type="entry name" value="Phage_tail_spike_N"/>
</dbReference>
<protein>
    <submittedName>
        <fullName evidence="2">Phage tail spike protein</fullName>
    </submittedName>
</protein>
<evidence type="ECO:0000259" key="1">
    <source>
        <dbReference type="Pfam" id="PF06605"/>
    </source>
</evidence>
<comment type="caution">
    <text evidence="2">The sequence shown here is derived from an EMBL/GenBank/DDBJ whole genome shotgun (WGS) entry which is preliminary data.</text>
</comment>
<dbReference type="Proteomes" id="UP001597199">
    <property type="component" value="Unassembled WGS sequence"/>
</dbReference>
<sequence length="818" mass="88617">MDFYFTDRKFNTLGVASTGAAPIQIDADTDDQMRPQAVGRTYAATLVTDPKDAGKLATMAALGNFLLYKDPRGQYVFATIMEWTEYDPQAGELSFSAENGGVDLINETVGAYTADKAYSIADYIKRFTADSGFEIGINELAGQTRTLKWEGNEDTALKRIESVATQFDNAELDFRFEVDGMQVVHRYIDIYKHMGLDNGQRLEVNTQLNKITTTGNIYDLCTSINGTGAAAEGSDTPISLVGYHWTDPDGRYVLGGDGVLRDTVAVQLWSRTLSNDNPNPNAHHIQRVKSYEATTQATLLQSVLADLKQYNHAAINYTVDISDLPDGVSVGDTVHLVDEAQGLNLSARLLELKDSYANDTHEATLGDYLIEASQIDPALKELADQMKTLAASRQWYPWMRYADDDEGSGISANPDGKSYMAIVWSENAVPSDDPADYAGKWQKVKGDDGVGKPGPKGDDGKTSYFHTAYADDVSGNGLSQSPEGKAYIGTYSDFSETDSTVASDYTWALIKGADGAKGDKGDKGDTGEAGSKDVPMTYVQTAQPTGTPVKGSIWWVGDTLATVTAMKRWDGTQWVADSIAQSVLNIKELNAVTINSGSLNSPLIKVPFEHMVIDSENTLGSGTMTLDGPKLTLDGTIDGGTQKFEVQMSASGFSSIITGADGDLAHPNQMATLIKGELDLQLAYAGSGANKSYVSSVFDAGAAAHYFKRETVPATANFTNAFIEYARRGNQVTATFHFDLLSETGWVGLEMPPAGYKPESWYVSTDLISTSYLGWRCGIYFNSQGWRLLPTAGQGKGTYQGAVSYTTLDDYPYGDVKY</sequence>
<dbReference type="Pfam" id="PF06605">
    <property type="entry name" value="Prophage_tail"/>
    <property type="match status" value="1"/>
</dbReference>
<evidence type="ECO:0000313" key="3">
    <source>
        <dbReference type="Proteomes" id="UP001597199"/>
    </source>
</evidence>
<dbReference type="NCBIfam" id="TIGR01665">
    <property type="entry name" value="put_anti_recept"/>
    <property type="match status" value="1"/>
</dbReference>
<keyword evidence="3" id="KW-1185">Reference proteome</keyword>